<organism evidence="2">
    <name type="scientific">uncultured Thermomicrobiales bacterium</name>
    <dbReference type="NCBI Taxonomy" id="1645740"/>
    <lineage>
        <taxon>Bacteria</taxon>
        <taxon>Pseudomonadati</taxon>
        <taxon>Thermomicrobiota</taxon>
        <taxon>Thermomicrobia</taxon>
        <taxon>Thermomicrobiales</taxon>
        <taxon>environmental samples</taxon>
    </lineage>
</organism>
<reference evidence="2" key="1">
    <citation type="submission" date="2020-02" db="EMBL/GenBank/DDBJ databases">
        <authorList>
            <person name="Meier V. D."/>
        </authorList>
    </citation>
    <scope>NUCLEOTIDE SEQUENCE</scope>
    <source>
        <strain evidence="2">AVDCRST_MAG33</strain>
    </source>
</reference>
<dbReference type="AlphaFoldDB" id="A0A6J4UZI5"/>
<dbReference type="InterPro" id="IPR012296">
    <property type="entry name" value="Nuclease_put_TT1808"/>
</dbReference>
<feature type="domain" description="Putative restriction endonuclease" evidence="1">
    <location>
        <begin position="17"/>
        <end position="183"/>
    </location>
</feature>
<dbReference type="SUPFAM" id="SSF52980">
    <property type="entry name" value="Restriction endonuclease-like"/>
    <property type="match status" value="1"/>
</dbReference>
<dbReference type="PANTHER" id="PTHR34107">
    <property type="entry name" value="SLL0198 PROTEIN-RELATED"/>
    <property type="match status" value="1"/>
</dbReference>
<dbReference type="CDD" id="cd06260">
    <property type="entry name" value="DUF820-like"/>
    <property type="match status" value="1"/>
</dbReference>
<proteinExistence type="predicted"/>
<evidence type="ECO:0000313" key="2">
    <source>
        <dbReference type="EMBL" id="CAA9564290.1"/>
    </source>
</evidence>
<dbReference type="EMBL" id="CADCWK010000212">
    <property type="protein sequence ID" value="CAA9564290.1"/>
    <property type="molecule type" value="Genomic_DNA"/>
</dbReference>
<gene>
    <name evidence="2" type="ORF">AVDCRST_MAG33-1929</name>
</gene>
<evidence type="ECO:0000259" key="1">
    <source>
        <dbReference type="Pfam" id="PF05685"/>
    </source>
</evidence>
<dbReference type="Pfam" id="PF05685">
    <property type="entry name" value="Uma2"/>
    <property type="match status" value="1"/>
</dbReference>
<accession>A0A6J4UZI5</accession>
<dbReference type="PANTHER" id="PTHR34107:SF4">
    <property type="entry name" value="SLL1222 PROTEIN"/>
    <property type="match status" value="1"/>
</dbReference>
<dbReference type="InterPro" id="IPR011335">
    <property type="entry name" value="Restrct_endonuc-II-like"/>
</dbReference>
<protein>
    <recommendedName>
        <fullName evidence="1">Putative restriction endonuclease domain-containing protein</fullName>
    </recommendedName>
</protein>
<dbReference type="Gene3D" id="3.90.1570.10">
    <property type="entry name" value="tt1808, chain A"/>
    <property type="match status" value="1"/>
</dbReference>
<sequence length="203" mass="22413">MVVEPQIWPQTRLFTVDDYDSLPDDGPRFEIIDGVLLEMPAPTIFHQQVLSEFNDLLKQHVRQHRLGLVLFAPVDVALSHLDIVQPDLVFVSHANANVITPGGKRIVGAPDLVLEASSPRTTLRDQGAKRRLYASHGVREYWFVDTDTETLKIWTRDGSGYVEATGDDVRLRSVVLPGLEIDVPALMAGARGDLLLPGSGEGQ</sequence>
<dbReference type="InterPro" id="IPR008538">
    <property type="entry name" value="Uma2"/>
</dbReference>
<name>A0A6J4UZI5_9BACT</name>